<dbReference type="InterPro" id="IPR036259">
    <property type="entry name" value="MFS_trans_sf"/>
</dbReference>
<accession>A0ABP0BAR1</accession>
<feature type="transmembrane region" description="Helical" evidence="6">
    <location>
        <begin position="420"/>
        <end position="444"/>
    </location>
</feature>
<evidence type="ECO:0000256" key="2">
    <source>
        <dbReference type="ARBA" id="ARBA00022448"/>
    </source>
</evidence>
<evidence type="ECO:0000259" key="7">
    <source>
        <dbReference type="PROSITE" id="PS50850"/>
    </source>
</evidence>
<dbReference type="PROSITE" id="PS50850">
    <property type="entry name" value="MFS"/>
    <property type="match status" value="1"/>
</dbReference>
<name>A0ABP0BAR1_9PEZI</name>
<dbReference type="Pfam" id="PF07690">
    <property type="entry name" value="MFS_1"/>
    <property type="match status" value="1"/>
</dbReference>
<dbReference type="InterPro" id="IPR011701">
    <property type="entry name" value="MFS"/>
</dbReference>
<dbReference type="InterPro" id="IPR020846">
    <property type="entry name" value="MFS_dom"/>
</dbReference>
<evidence type="ECO:0000256" key="3">
    <source>
        <dbReference type="ARBA" id="ARBA00022692"/>
    </source>
</evidence>
<feature type="transmembrane region" description="Helical" evidence="6">
    <location>
        <begin position="360"/>
        <end position="380"/>
    </location>
</feature>
<feature type="transmembrane region" description="Helical" evidence="6">
    <location>
        <begin position="127"/>
        <end position="150"/>
    </location>
</feature>
<proteinExistence type="predicted"/>
<feature type="transmembrane region" description="Helical" evidence="6">
    <location>
        <begin position="296"/>
        <end position="316"/>
    </location>
</feature>
<dbReference type="EMBL" id="CAWUHB010000012">
    <property type="protein sequence ID" value="CAK7216616.1"/>
    <property type="molecule type" value="Genomic_DNA"/>
</dbReference>
<dbReference type="PANTHER" id="PTHR43791">
    <property type="entry name" value="PERMEASE-RELATED"/>
    <property type="match status" value="1"/>
</dbReference>
<keyword evidence="4 6" id="KW-1133">Transmembrane helix</keyword>
<evidence type="ECO:0000256" key="4">
    <source>
        <dbReference type="ARBA" id="ARBA00022989"/>
    </source>
</evidence>
<feature type="transmembrane region" description="Helical" evidence="6">
    <location>
        <begin position="226"/>
        <end position="246"/>
    </location>
</feature>
<feature type="transmembrane region" description="Helical" evidence="6">
    <location>
        <begin position="192"/>
        <end position="214"/>
    </location>
</feature>
<dbReference type="PANTHER" id="PTHR43791:SF23">
    <property type="entry name" value="MAJOR FACILITATOR SUPERFAMILY (MFS) PROFILE DOMAIN-CONTAINING PROTEIN"/>
    <property type="match status" value="1"/>
</dbReference>
<feature type="transmembrane region" description="Helical" evidence="6">
    <location>
        <begin position="392"/>
        <end position="414"/>
    </location>
</feature>
<keyword evidence="9" id="KW-1185">Reference proteome</keyword>
<dbReference type="Proteomes" id="UP001642405">
    <property type="component" value="Unassembled WGS sequence"/>
</dbReference>
<sequence length="475" mass="51832">MALAETAPAAQPVEFGLPSAEKDNDAASFVHSEDIAVPLELAHLDAAQLAATHRRALFKLDIRIMPAMFLMYFLNYLDRQNIASAKLANITDDLGLTTVQYQTCISLLFIGYILMQVPSNMVAGKTAYPALYICGAMAAWGAISACTGAVHNFAGLVVCRFFLGVVESVFLPGAIYYMSLFYSRRQMALRTAVLFSGSMVGSAFGGLFAVGILTLEGARGIAGWRWLFIVEGSMTVFIALLFAAIMPNQLHGLRGFSKDEQEYLYWNFGKDQGQQDDRDELSVLKGTRLALTDPKLWLLLGILYCTYLCGSSLNFFPSVVATLGYSRNKTYALTAPPSLLCVPVMLINGYVSDRLTSPDFAMMLMPSSFYASAIVTLSWITSSMSQPATKRAAAIAIINAAANTPNVWTSYLYYAPPRYTVAFIVNVISAGLAIVFSVGTWLYLRRQNARLDRGEDLGKNGPTVAQVAAGFRYIV</sequence>
<keyword evidence="2" id="KW-0813">Transport</keyword>
<comment type="caution">
    <text evidence="8">The sequence shown here is derived from an EMBL/GenBank/DDBJ whole genome shotgun (WGS) entry which is preliminary data.</text>
</comment>
<evidence type="ECO:0000313" key="9">
    <source>
        <dbReference type="Proteomes" id="UP001642405"/>
    </source>
</evidence>
<reference evidence="8 9" key="1">
    <citation type="submission" date="2024-01" db="EMBL/GenBank/DDBJ databases">
        <authorList>
            <person name="Allen C."/>
            <person name="Tagirdzhanova G."/>
        </authorList>
    </citation>
    <scope>NUCLEOTIDE SEQUENCE [LARGE SCALE GENOMIC DNA]</scope>
</reference>
<organism evidence="8 9">
    <name type="scientific">Sporothrix curviconia</name>
    <dbReference type="NCBI Taxonomy" id="1260050"/>
    <lineage>
        <taxon>Eukaryota</taxon>
        <taxon>Fungi</taxon>
        <taxon>Dikarya</taxon>
        <taxon>Ascomycota</taxon>
        <taxon>Pezizomycotina</taxon>
        <taxon>Sordariomycetes</taxon>
        <taxon>Sordariomycetidae</taxon>
        <taxon>Ophiostomatales</taxon>
        <taxon>Ophiostomataceae</taxon>
        <taxon>Sporothrix</taxon>
    </lineage>
</organism>
<comment type="subcellular location">
    <subcellularLocation>
        <location evidence="1">Membrane</location>
        <topology evidence="1">Multi-pass membrane protein</topology>
    </subcellularLocation>
</comment>
<dbReference type="Gene3D" id="1.20.1250.20">
    <property type="entry name" value="MFS general substrate transporter like domains"/>
    <property type="match status" value="1"/>
</dbReference>
<feature type="transmembrane region" description="Helical" evidence="6">
    <location>
        <begin position="94"/>
        <end position="115"/>
    </location>
</feature>
<keyword evidence="3 6" id="KW-0812">Transmembrane</keyword>
<dbReference type="SUPFAM" id="SSF103473">
    <property type="entry name" value="MFS general substrate transporter"/>
    <property type="match status" value="1"/>
</dbReference>
<evidence type="ECO:0000256" key="1">
    <source>
        <dbReference type="ARBA" id="ARBA00004141"/>
    </source>
</evidence>
<feature type="transmembrane region" description="Helical" evidence="6">
    <location>
        <begin position="162"/>
        <end position="180"/>
    </location>
</feature>
<evidence type="ECO:0000256" key="5">
    <source>
        <dbReference type="ARBA" id="ARBA00023136"/>
    </source>
</evidence>
<gene>
    <name evidence="8" type="ORF">SCUCBS95973_002867</name>
</gene>
<evidence type="ECO:0000256" key="6">
    <source>
        <dbReference type="SAM" id="Phobius"/>
    </source>
</evidence>
<protein>
    <recommendedName>
        <fullName evidence="7">Major facilitator superfamily (MFS) profile domain-containing protein</fullName>
    </recommendedName>
</protein>
<evidence type="ECO:0000313" key="8">
    <source>
        <dbReference type="EMBL" id="CAK7216616.1"/>
    </source>
</evidence>
<feature type="domain" description="Major facilitator superfamily (MFS) profile" evidence="7">
    <location>
        <begin position="64"/>
        <end position="475"/>
    </location>
</feature>
<keyword evidence="5 6" id="KW-0472">Membrane</keyword>